<keyword evidence="2" id="KW-0604">Photosystem II</keyword>
<dbReference type="PANTHER" id="PTHR47128">
    <property type="match status" value="1"/>
</dbReference>
<name>A0AA49GJ13_9BACT</name>
<dbReference type="InterPro" id="IPR044256">
    <property type="entry name" value="HCF244-like"/>
</dbReference>
<gene>
    <name evidence="4" type="ORF">K4G66_22330</name>
</gene>
<reference evidence="4" key="2">
    <citation type="journal article" date="2024" name="Antonie Van Leeuwenhoek">
        <title>Roseihalotalea indica gen. nov., sp. nov., a halophilic Bacteroidetes from mesopelagic Southwest Indian Ocean with higher carbohydrate metabolic potential.</title>
        <authorList>
            <person name="Chen B."/>
            <person name="Zhang M."/>
            <person name="Lin D."/>
            <person name="Ye J."/>
            <person name="Tang K."/>
        </authorList>
    </citation>
    <scope>NUCLEOTIDE SEQUENCE</scope>
    <source>
        <strain evidence="4">TK19036</strain>
    </source>
</reference>
<dbReference type="CDD" id="cd05243">
    <property type="entry name" value="SDR_a5"/>
    <property type="match status" value="1"/>
</dbReference>
<dbReference type="Pfam" id="PF13460">
    <property type="entry name" value="NAD_binding_10"/>
    <property type="match status" value="1"/>
</dbReference>
<sequence length="286" mass="31891">MSKCVAVAGASGVLGMELIQLLSQQSYRVRSIIRDPQKRDRVEPYSDEVRVADASHPDQLRGCLDGVDIVITVIGKSVSLFTSEAPSFYDIDFVANLHLLHEAQQAKVPRFVYVSIFGSETSPELRQGWMQERFSQVLMKSGLSYTVIKPVGFFSGLHDLIIMAKSGLLFTPGDGTPKTNPIHQRDLAKVCVDHLESGPEVLNVGGPEIHTRNEVAKQVCQMTRCKATLNIPKPFVKFGLGLVRLINRNLYDKLSFFTYITTHDMVAPKFGSLTFENYLKEELSKV</sequence>
<reference evidence="4" key="1">
    <citation type="journal article" date="2023" name="Comput. Struct. Biotechnol. J.">
        <title>Discovery of a novel marine Bacteroidetes with a rich repertoire of carbohydrate-active enzymes.</title>
        <authorList>
            <person name="Chen B."/>
            <person name="Liu G."/>
            <person name="Chen Q."/>
            <person name="Wang H."/>
            <person name="Liu L."/>
            <person name="Tang K."/>
        </authorList>
    </citation>
    <scope>NUCLEOTIDE SEQUENCE</scope>
    <source>
        <strain evidence="4">TK19036</strain>
    </source>
</reference>
<proteinExistence type="predicted"/>
<dbReference type="SUPFAM" id="SSF51735">
    <property type="entry name" value="NAD(P)-binding Rossmann-fold domains"/>
    <property type="match status" value="1"/>
</dbReference>
<accession>A0AA49GJ13</accession>
<evidence type="ECO:0000256" key="2">
    <source>
        <dbReference type="ARBA" id="ARBA00023276"/>
    </source>
</evidence>
<dbReference type="InterPro" id="IPR036291">
    <property type="entry name" value="NAD(P)-bd_dom_sf"/>
</dbReference>
<dbReference type="Gene3D" id="3.40.50.720">
    <property type="entry name" value="NAD(P)-binding Rossmann-like Domain"/>
    <property type="match status" value="1"/>
</dbReference>
<dbReference type="InterPro" id="IPR016040">
    <property type="entry name" value="NAD(P)-bd_dom"/>
</dbReference>
<feature type="domain" description="NAD(P)-binding" evidence="3">
    <location>
        <begin position="9"/>
        <end position="196"/>
    </location>
</feature>
<evidence type="ECO:0000256" key="1">
    <source>
        <dbReference type="ARBA" id="ARBA00022531"/>
    </source>
</evidence>
<dbReference type="GO" id="GO:0009523">
    <property type="term" value="C:photosystem II"/>
    <property type="evidence" value="ECO:0007669"/>
    <property type="project" value="UniProtKB-KW"/>
</dbReference>
<dbReference type="GO" id="GO:0015979">
    <property type="term" value="P:photosynthesis"/>
    <property type="evidence" value="ECO:0007669"/>
    <property type="project" value="UniProtKB-KW"/>
</dbReference>
<dbReference type="PANTHER" id="PTHR47128:SF2">
    <property type="entry name" value="PROTEIN HIGH CHLOROPHYLL FLUORESCENCE PHENOTYPE 244, CHLOROPLASTIC"/>
    <property type="match status" value="1"/>
</dbReference>
<evidence type="ECO:0000259" key="3">
    <source>
        <dbReference type="Pfam" id="PF13460"/>
    </source>
</evidence>
<protein>
    <submittedName>
        <fullName evidence="4">NAD(P)H-binding protein</fullName>
    </submittedName>
</protein>
<dbReference type="AlphaFoldDB" id="A0AA49GJ13"/>
<evidence type="ECO:0000313" key="4">
    <source>
        <dbReference type="EMBL" id="WKN35117.1"/>
    </source>
</evidence>
<organism evidence="4">
    <name type="scientific">Roseihalotalea indica</name>
    <dbReference type="NCBI Taxonomy" id="2867963"/>
    <lineage>
        <taxon>Bacteria</taxon>
        <taxon>Pseudomonadati</taxon>
        <taxon>Bacteroidota</taxon>
        <taxon>Cytophagia</taxon>
        <taxon>Cytophagales</taxon>
        <taxon>Catalimonadaceae</taxon>
        <taxon>Roseihalotalea</taxon>
    </lineage>
</organism>
<dbReference type="EMBL" id="CP120682">
    <property type="protein sequence ID" value="WKN35117.1"/>
    <property type="molecule type" value="Genomic_DNA"/>
</dbReference>
<keyword evidence="1" id="KW-0602">Photosynthesis</keyword>